<evidence type="ECO:0000313" key="3">
    <source>
        <dbReference type="Proteomes" id="UP000499080"/>
    </source>
</evidence>
<proteinExistence type="predicted"/>
<evidence type="ECO:0000313" key="2">
    <source>
        <dbReference type="EMBL" id="GBL83586.1"/>
    </source>
</evidence>
<dbReference type="InterPro" id="IPR036291">
    <property type="entry name" value="NAD(P)-bd_dom_sf"/>
</dbReference>
<dbReference type="OrthoDB" id="6420014at2759"/>
<protein>
    <submittedName>
        <fullName evidence="2">17-beta-hydroxysteroid dehydrogenase 14</fullName>
    </submittedName>
</protein>
<dbReference type="AlphaFoldDB" id="A0A4Y2AWY2"/>
<sequence length="260" mass="27516">MAKFTGKVALITGASSGIGAGTAILFASLECKLSLVGRNSQNLDKVIASCKEAGAKESDILKLIGDVSKEDDLKRIVDSTINHFGRLDILVNNAGILQPGTVESGSLKVFDDTMQVNVRSVYFLSHLAIPHLKKTKGNIVNVSSIAGLRSFPGIAAYAVSKAAVDQLTRCSALELASYGVRVNAVNPGVIVTEVHKRGGMSEEDYAKFLEHSKETHALGRPGTVEEVAQSIAFLANDNTASFITGETLRVDGGRGVMCPR</sequence>
<dbReference type="FunFam" id="3.40.50.720:FF:000084">
    <property type="entry name" value="Short-chain dehydrogenase reductase"/>
    <property type="match status" value="1"/>
</dbReference>
<gene>
    <name evidence="2" type="primary">HSD17B14</name>
    <name evidence="2" type="ORF">AVEN_196415_1</name>
</gene>
<comment type="caution">
    <text evidence="2">The sequence shown here is derived from an EMBL/GenBank/DDBJ whole genome shotgun (WGS) entry which is preliminary data.</text>
</comment>
<dbReference type="Proteomes" id="UP000499080">
    <property type="component" value="Unassembled WGS sequence"/>
</dbReference>
<name>A0A4Y2AWY2_ARAVE</name>
<dbReference type="PRINTS" id="PR00081">
    <property type="entry name" value="GDHRDH"/>
</dbReference>
<dbReference type="PRINTS" id="PR00080">
    <property type="entry name" value="SDRFAMILY"/>
</dbReference>
<dbReference type="Pfam" id="PF13561">
    <property type="entry name" value="adh_short_C2"/>
    <property type="match status" value="1"/>
</dbReference>
<accession>A0A4Y2AWY2</accession>
<keyword evidence="3" id="KW-1185">Reference proteome</keyword>
<feature type="domain" description="Ketoreductase" evidence="1">
    <location>
        <begin position="7"/>
        <end position="188"/>
    </location>
</feature>
<dbReference type="EMBL" id="BGPR01000033">
    <property type="protein sequence ID" value="GBL83586.1"/>
    <property type="molecule type" value="Genomic_DNA"/>
</dbReference>
<dbReference type="InterPro" id="IPR057326">
    <property type="entry name" value="KR_dom"/>
</dbReference>
<dbReference type="SMART" id="SM00822">
    <property type="entry name" value="PKS_KR"/>
    <property type="match status" value="1"/>
</dbReference>
<dbReference type="InterPro" id="IPR002347">
    <property type="entry name" value="SDR_fam"/>
</dbReference>
<dbReference type="PANTHER" id="PTHR43975">
    <property type="entry name" value="ZGC:101858"/>
    <property type="match status" value="1"/>
</dbReference>
<dbReference type="PANTHER" id="PTHR43975:SF2">
    <property type="entry name" value="EG:BACR7A4.14 PROTEIN-RELATED"/>
    <property type="match status" value="1"/>
</dbReference>
<reference evidence="2 3" key="1">
    <citation type="journal article" date="2019" name="Sci. Rep.">
        <title>Orb-weaving spider Araneus ventricosus genome elucidates the spidroin gene catalogue.</title>
        <authorList>
            <person name="Kono N."/>
            <person name="Nakamura H."/>
            <person name="Ohtoshi R."/>
            <person name="Moran D.A.P."/>
            <person name="Shinohara A."/>
            <person name="Yoshida Y."/>
            <person name="Fujiwara M."/>
            <person name="Mori M."/>
            <person name="Tomita M."/>
            <person name="Arakawa K."/>
        </authorList>
    </citation>
    <scope>NUCLEOTIDE SEQUENCE [LARGE SCALE GENOMIC DNA]</scope>
</reference>
<dbReference type="SUPFAM" id="SSF51735">
    <property type="entry name" value="NAD(P)-binding Rossmann-fold domains"/>
    <property type="match status" value="1"/>
</dbReference>
<organism evidence="2 3">
    <name type="scientific">Araneus ventricosus</name>
    <name type="common">Orbweaver spider</name>
    <name type="synonym">Epeira ventricosa</name>
    <dbReference type="NCBI Taxonomy" id="182803"/>
    <lineage>
        <taxon>Eukaryota</taxon>
        <taxon>Metazoa</taxon>
        <taxon>Ecdysozoa</taxon>
        <taxon>Arthropoda</taxon>
        <taxon>Chelicerata</taxon>
        <taxon>Arachnida</taxon>
        <taxon>Araneae</taxon>
        <taxon>Araneomorphae</taxon>
        <taxon>Entelegynae</taxon>
        <taxon>Araneoidea</taxon>
        <taxon>Araneidae</taxon>
        <taxon>Araneus</taxon>
    </lineage>
</organism>
<evidence type="ECO:0000259" key="1">
    <source>
        <dbReference type="SMART" id="SM00822"/>
    </source>
</evidence>
<dbReference type="Gene3D" id="3.40.50.720">
    <property type="entry name" value="NAD(P)-binding Rossmann-like Domain"/>
    <property type="match status" value="1"/>
</dbReference>